<dbReference type="Gene3D" id="2.60.120.40">
    <property type="match status" value="1"/>
</dbReference>
<sequence>MLWSRCPNDPIMPSSQEIEFEGVTTFPSPPAASFRYVIQLKRRQDEYLDGRQEKQEAMVWYAFMLSEAHPFNANFEVDANAISRPSRYRSGMTKSDYITAANVVTDAEMVDYLESVYVEISTLDKNWRLFNSKASSKNASSSYLQWDEVVQSSNFEVNKELGVVTVHRSGVYSVAAMVNCVPYRSNHDFKSISLLSNSKVALVIPSPFKNYAQGFSMLSTMIRLNKGDFLIIKCDSAVTETSYLSIAWLGR</sequence>
<organism evidence="1 2">
    <name type="scientific">Phytophthora fragariaefolia</name>
    <dbReference type="NCBI Taxonomy" id="1490495"/>
    <lineage>
        <taxon>Eukaryota</taxon>
        <taxon>Sar</taxon>
        <taxon>Stramenopiles</taxon>
        <taxon>Oomycota</taxon>
        <taxon>Peronosporomycetes</taxon>
        <taxon>Peronosporales</taxon>
        <taxon>Peronosporaceae</taxon>
        <taxon>Phytophthora</taxon>
    </lineage>
</organism>
<proteinExistence type="predicted"/>
<reference evidence="1" key="1">
    <citation type="submission" date="2023-04" db="EMBL/GenBank/DDBJ databases">
        <title>Phytophthora fragariaefolia NBRC 109709.</title>
        <authorList>
            <person name="Ichikawa N."/>
            <person name="Sato H."/>
            <person name="Tonouchi N."/>
        </authorList>
    </citation>
    <scope>NUCLEOTIDE SEQUENCE</scope>
    <source>
        <strain evidence="1">NBRC 109709</strain>
    </source>
</reference>
<keyword evidence="2" id="KW-1185">Reference proteome</keyword>
<dbReference type="SUPFAM" id="SSF49842">
    <property type="entry name" value="TNF-like"/>
    <property type="match status" value="1"/>
</dbReference>
<gene>
    <name evidence="1" type="ORF">Pfra01_001234300</name>
</gene>
<protein>
    <submittedName>
        <fullName evidence="1">Unnamed protein product</fullName>
    </submittedName>
</protein>
<comment type="caution">
    <text evidence="1">The sequence shown here is derived from an EMBL/GenBank/DDBJ whole genome shotgun (WGS) entry which is preliminary data.</text>
</comment>
<name>A0A9W6XJ18_9STRA</name>
<dbReference type="AlphaFoldDB" id="A0A9W6XJ18"/>
<dbReference type="InterPro" id="IPR008983">
    <property type="entry name" value="Tumour_necrosis_fac-like_dom"/>
</dbReference>
<evidence type="ECO:0000313" key="2">
    <source>
        <dbReference type="Proteomes" id="UP001165121"/>
    </source>
</evidence>
<accession>A0A9W6XJ18</accession>
<evidence type="ECO:0000313" key="1">
    <source>
        <dbReference type="EMBL" id="GMF40329.1"/>
    </source>
</evidence>
<dbReference type="Proteomes" id="UP001165121">
    <property type="component" value="Unassembled WGS sequence"/>
</dbReference>
<dbReference type="OrthoDB" id="126844at2759"/>
<dbReference type="EMBL" id="BSXT01001238">
    <property type="protein sequence ID" value="GMF40329.1"/>
    <property type="molecule type" value="Genomic_DNA"/>
</dbReference>